<reference evidence="1" key="1">
    <citation type="submission" date="2018-10" db="EMBL/GenBank/DDBJ databases">
        <authorList>
            <consortium name="NARMS: The National Antimicrobial Resistance Monitoring System"/>
        </authorList>
    </citation>
    <scope>NUCLEOTIDE SEQUENCE [LARGE SCALE GENOMIC DNA]</scope>
    <source>
        <strain evidence="1">CVM N17EC0388</strain>
    </source>
</reference>
<protein>
    <submittedName>
        <fullName evidence="1">DUF1566 domain-containing protein</fullName>
    </submittedName>
</protein>
<dbReference type="AlphaFoldDB" id="A0A3L0W688"/>
<gene>
    <name evidence="1" type="ORF">D9F05_16280</name>
</gene>
<sequence length="239" mass="26006">MHRYFPPLLLIATLLPVTSQARECLPGYQDDHNRFVSEQVDTAEGKLNVVNDRATGLQWLYCPYGQHASADGTGCEGTPAFISTRANAEDNPLMGVIKQANDRLGTPAQPWRAPDIKELFTLYNNQCQPAIYAAQGYPATSLQSQIAADKETLCADAASKWDKVTEQWIEAPDDVKTACRAAEQQLWALTNIAFGSDSSGGEGYDFLNFAGSGETFNVGGIGTSSVMLRLVRPIPTIEE</sequence>
<proteinExistence type="predicted"/>
<organism evidence="1">
    <name type="scientific">Escherichia coli</name>
    <dbReference type="NCBI Taxonomy" id="562"/>
    <lineage>
        <taxon>Bacteria</taxon>
        <taxon>Pseudomonadati</taxon>
        <taxon>Pseudomonadota</taxon>
        <taxon>Gammaproteobacteria</taxon>
        <taxon>Enterobacterales</taxon>
        <taxon>Enterobacteriaceae</taxon>
        <taxon>Escherichia</taxon>
    </lineage>
</organism>
<accession>A0A3L0W688</accession>
<evidence type="ECO:0000313" key="1">
    <source>
        <dbReference type="EMBL" id="MHO05917.1"/>
    </source>
</evidence>
<comment type="caution">
    <text evidence="1">The sequence shown here is derived from an EMBL/GenBank/DDBJ whole genome shotgun (WGS) entry which is preliminary data.</text>
</comment>
<name>A0A3L0W688_ECOLX</name>
<dbReference type="EMBL" id="RNRV01000032">
    <property type="protein sequence ID" value="MHO05917.1"/>
    <property type="molecule type" value="Genomic_DNA"/>
</dbReference>